<dbReference type="AlphaFoldDB" id="A0A835IP73"/>
<name>A0A835IP73_9MAGN</name>
<dbReference type="PANTHER" id="PTHR31973">
    <property type="entry name" value="POLYPROTEIN, PUTATIVE-RELATED"/>
    <property type="match status" value="1"/>
</dbReference>
<dbReference type="EMBL" id="JADFTS010000002">
    <property type="protein sequence ID" value="KAF9621261.1"/>
    <property type="molecule type" value="Genomic_DNA"/>
</dbReference>
<evidence type="ECO:0000313" key="2">
    <source>
        <dbReference type="EMBL" id="KAF9621261.1"/>
    </source>
</evidence>
<reference evidence="2 3" key="1">
    <citation type="submission" date="2020-10" db="EMBL/GenBank/DDBJ databases">
        <title>The Coptis chinensis genome and diversification of protoberbering-type alkaloids.</title>
        <authorList>
            <person name="Wang B."/>
            <person name="Shu S."/>
            <person name="Song C."/>
            <person name="Liu Y."/>
        </authorList>
    </citation>
    <scope>NUCLEOTIDE SEQUENCE [LARGE SCALE GENOMIC DNA]</scope>
    <source>
        <strain evidence="2">HL-2020</strain>
        <tissue evidence="2">Leaf</tissue>
    </source>
</reference>
<protein>
    <recommendedName>
        <fullName evidence="1">MULE transposase domain-containing protein</fullName>
    </recommendedName>
</protein>
<evidence type="ECO:0000259" key="1">
    <source>
        <dbReference type="Pfam" id="PF10551"/>
    </source>
</evidence>
<feature type="domain" description="MULE transposase" evidence="1">
    <location>
        <begin position="7"/>
        <end position="43"/>
    </location>
</feature>
<accession>A0A835IP73</accession>
<dbReference type="Proteomes" id="UP000631114">
    <property type="component" value="Unassembled WGS sequence"/>
</dbReference>
<evidence type="ECO:0000313" key="3">
    <source>
        <dbReference type="Proteomes" id="UP000631114"/>
    </source>
</evidence>
<dbReference type="OrthoDB" id="1938144at2759"/>
<dbReference type="PANTHER" id="PTHR31973:SF187">
    <property type="entry name" value="MUTATOR TRANSPOSASE MUDRA PROTEIN"/>
    <property type="match status" value="1"/>
</dbReference>
<dbReference type="InterPro" id="IPR018289">
    <property type="entry name" value="MULE_transposase_dom"/>
</dbReference>
<comment type="caution">
    <text evidence="2">The sequence shown here is derived from an EMBL/GenBank/DDBJ whole genome shotgun (WGS) entry which is preliminary data.</text>
</comment>
<organism evidence="2 3">
    <name type="scientific">Coptis chinensis</name>
    <dbReference type="NCBI Taxonomy" id="261450"/>
    <lineage>
        <taxon>Eukaryota</taxon>
        <taxon>Viridiplantae</taxon>
        <taxon>Streptophyta</taxon>
        <taxon>Embryophyta</taxon>
        <taxon>Tracheophyta</taxon>
        <taxon>Spermatophyta</taxon>
        <taxon>Magnoliopsida</taxon>
        <taxon>Ranunculales</taxon>
        <taxon>Ranunculaceae</taxon>
        <taxon>Coptidoideae</taxon>
        <taxon>Coptis</taxon>
    </lineage>
</organism>
<keyword evidence="3" id="KW-1185">Reference proteome</keyword>
<gene>
    <name evidence="2" type="ORF">IFM89_018478</name>
</gene>
<proteinExistence type="predicted"/>
<dbReference type="Pfam" id="PF10551">
    <property type="entry name" value="MULE"/>
    <property type="match status" value="1"/>
</dbReference>
<sequence length="101" mass="11716">MFKKAFGYERRYTFLSDRHHGLLVNIHLVFPGSYHSFCLWHIENDLRTAQRHVVCSKVLVGLFKKCAYASTHEEFQEHMVELLDIGGGALSNFLSRAPYDN</sequence>